<dbReference type="Gene3D" id="2.40.37.10">
    <property type="entry name" value="Lyase, Ornithine Decarboxylase, Chain A, domain 1"/>
    <property type="match status" value="1"/>
</dbReference>
<dbReference type="InterPro" id="IPR040634">
    <property type="entry name" value="Arg_decarb_HB"/>
</dbReference>
<dbReference type="Proteomes" id="UP001239909">
    <property type="component" value="Unassembled WGS sequence"/>
</dbReference>
<keyword evidence="6" id="KW-0479">Metal-binding</keyword>
<dbReference type="InterPro" id="IPR000183">
    <property type="entry name" value="Orn/DAP/Arg_de-COase"/>
</dbReference>
<dbReference type="InterPro" id="IPR009006">
    <property type="entry name" value="Ala_racemase/Decarboxylase_C"/>
</dbReference>
<feature type="domain" description="Arginine decarboxylase C-terminal helical" evidence="16">
    <location>
        <begin position="576"/>
        <end position="629"/>
    </location>
</feature>
<feature type="domain" description="Arginine decarboxylase helical bundle" evidence="15">
    <location>
        <begin position="368"/>
        <end position="449"/>
    </location>
</feature>
<evidence type="ECO:0000256" key="2">
    <source>
        <dbReference type="ARBA" id="ARBA00001946"/>
    </source>
</evidence>
<comment type="similarity">
    <text evidence="4">Belongs to the Orn/Lys/Arg decarboxylase class-II family. SpeA subfamily.</text>
</comment>
<dbReference type="InterPro" id="IPR029066">
    <property type="entry name" value="PLP-binding_barrel"/>
</dbReference>
<dbReference type="PRINTS" id="PR01179">
    <property type="entry name" value="ODADCRBXLASE"/>
</dbReference>
<dbReference type="PROSITE" id="PS00879">
    <property type="entry name" value="ODR_DC_2_2"/>
    <property type="match status" value="1"/>
</dbReference>
<keyword evidence="11" id="KW-0620">Polyamine biosynthesis</keyword>
<dbReference type="NCBIfam" id="TIGR01273">
    <property type="entry name" value="speA"/>
    <property type="match status" value="1"/>
</dbReference>
<dbReference type="InterPro" id="IPR041128">
    <property type="entry name" value="Arg_decarbox_C"/>
</dbReference>
<dbReference type="Gene3D" id="1.10.287.3440">
    <property type="match status" value="1"/>
</dbReference>
<dbReference type="InterPro" id="IPR022644">
    <property type="entry name" value="De-COase2_N"/>
</dbReference>
<comment type="cofactor">
    <cofactor evidence="2">
        <name>Mg(2+)</name>
        <dbReference type="ChEBI" id="CHEBI:18420"/>
    </cofactor>
</comment>
<evidence type="ECO:0000313" key="18">
    <source>
        <dbReference type="Proteomes" id="UP001239909"/>
    </source>
</evidence>
<dbReference type="PROSITE" id="PS00878">
    <property type="entry name" value="ODR_DC_2_1"/>
    <property type="match status" value="1"/>
</dbReference>
<comment type="caution">
    <text evidence="17">The sequence shown here is derived from an EMBL/GenBank/DDBJ whole genome shotgun (WGS) entry which is preliminary data.</text>
</comment>
<sequence>MDASAVKPADIYGIERWGQGLLKVLESGEVGLVNPLNEEAAPVPLLTVMHELETRGIRAPVLVRVNAFLEHQLRRLNESFAEAIRAADYGGSYRGVFPIKVNQQAEVVDRIVTHGAPYGFGLEAGSKPELLIALSRRLAPDALVICNGIKDAEFVRLAILAQKLGITCVIVLESPRELDTVLAEARALGLEPTLGVRVKLTRQISGKWAESSGDRSAFGMTMNQVVEVLDKLAAEGLSHCLTLQHSHLGSQIPNVNEARMAADEAARVFVELTREGAPLTHLDLGGGLGIDYTGEHRAAPNSVNYSLGEYCANLVETVKFVFDAAEVKHPTLVTESGRATVATSSMLIFNVLEATYYDRATPETAQEGDNHLLQSLAEIPSYVSVARLQECISDATWYREELRALFRRGQIGLREMARAERVYLYAVERIKRVAAELEEVPEEIAEALEGYADIYHGNFSLFQSLPDIWAIDQVHPVMPLQRLGEAPTRRAVLSDITCDSDGKIDRFVLADGVHHALPVHDLREDEPYYLGVFFVGAYQETLGDLHNLFGDTNVVTIDLRADGGYDLLHEVEGDSIAEVLSYVEYDPRDALDAFKARVEAHVSSGGITTAERRELIALFKDSLAGYTYYEH</sequence>
<name>A0ABQ6LG23_9RHOB</name>
<accession>A0ABQ6LG23</accession>
<dbReference type="SUPFAM" id="SSF51419">
    <property type="entry name" value="PLP-binding barrel"/>
    <property type="match status" value="1"/>
</dbReference>
<dbReference type="Gene3D" id="1.20.58.930">
    <property type="match status" value="1"/>
</dbReference>
<keyword evidence="8" id="KW-0460">Magnesium</keyword>
<dbReference type="PIRSF" id="PIRSF001336">
    <property type="entry name" value="Arg_decrbxlase"/>
    <property type="match status" value="1"/>
</dbReference>
<dbReference type="InterPro" id="IPR022657">
    <property type="entry name" value="De-COase2_CS"/>
</dbReference>
<dbReference type="NCBIfam" id="NF003763">
    <property type="entry name" value="PRK05354.1"/>
    <property type="match status" value="1"/>
</dbReference>
<evidence type="ECO:0000256" key="3">
    <source>
        <dbReference type="ARBA" id="ARBA00002257"/>
    </source>
</evidence>
<dbReference type="SUPFAM" id="SSF50621">
    <property type="entry name" value="Alanine racemase C-terminal domain-like"/>
    <property type="match status" value="1"/>
</dbReference>
<proteinExistence type="inferred from homology"/>
<evidence type="ECO:0000256" key="10">
    <source>
        <dbReference type="ARBA" id="ARBA00023066"/>
    </source>
</evidence>
<evidence type="ECO:0000256" key="4">
    <source>
        <dbReference type="ARBA" id="ARBA00008357"/>
    </source>
</evidence>
<dbReference type="Pfam" id="PF02784">
    <property type="entry name" value="Orn_Arg_deC_N"/>
    <property type="match status" value="1"/>
</dbReference>
<feature type="domain" description="Orn/DAP/Arg decarboxylase 2 N-terminal" evidence="14">
    <location>
        <begin position="88"/>
        <end position="342"/>
    </location>
</feature>
<dbReference type="Pfam" id="PF17810">
    <property type="entry name" value="Arg_decarb_HB"/>
    <property type="match status" value="1"/>
</dbReference>
<evidence type="ECO:0000256" key="8">
    <source>
        <dbReference type="ARBA" id="ARBA00022842"/>
    </source>
</evidence>
<evidence type="ECO:0000259" key="14">
    <source>
        <dbReference type="Pfam" id="PF02784"/>
    </source>
</evidence>
<organism evidence="17 18">
    <name type="scientific">Paralimibaculum aggregatum</name>
    <dbReference type="NCBI Taxonomy" id="3036245"/>
    <lineage>
        <taxon>Bacteria</taxon>
        <taxon>Pseudomonadati</taxon>
        <taxon>Pseudomonadota</taxon>
        <taxon>Alphaproteobacteria</taxon>
        <taxon>Rhodobacterales</taxon>
        <taxon>Paracoccaceae</taxon>
        <taxon>Paralimibaculum</taxon>
    </lineage>
</organism>
<dbReference type="InterPro" id="IPR022653">
    <property type="entry name" value="De-COase2_pyr-phos_BS"/>
</dbReference>
<gene>
    <name evidence="17" type="primary">speA</name>
    <name evidence="17" type="ORF">LNKW23_11550</name>
</gene>
<dbReference type="EMBL" id="BSYI01000007">
    <property type="protein sequence ID" value="GMG81942.1"/>
    <property type="molecule type" value="Genomic_DNA"/>
</dbReference>
<dbReference type="Gene3D" id="3.20.20.10">
    <property type="entry name" value="Alanine racemase"/>
    <property type="match status" value="1"/>
</dbReference>
<evidence type="ECO:0000256" key="6">
    <source>
        <dbReference type="ARBA" id="ARBA00022723"/>
    </source>
</evidence>
<evidence type="ECO:0000256" key="13">
    <source>
        <dbReference type="NCBIfam" id="TIGR01273"/>
    </source>
</evidence>
<keyword evidence="9" id="KW-0663">Pyridoxal phosphate</keyword>
<comment type="function">
    <text evidence="3">Catalyzes the biosynthesis of agmatine from arginine.</text>
</comment>
<evidence type="ECO:0000259" key="15">
    <source>
        <dbReference type="Pfam" id="PF17810"/>
    </source>
</evidence>
<evidence type="ECO:0000256" key="9">
    <source>
        <dbReference type="ARBA" id="ARBA00022898"/>
    </source>
</evidence>
<evidence type="ECO:0000256" key="11">
    <source>
        <dbReference type="ARBA" id="ARBA00023115"/>
    </source>
</evidence>
<reference evidence="17 18" key="1">
    <citation type="submission" date="2023-04" db="EMBL/GenBank/DDBJ databases">
        <title>Marinoamorphus aggregata gen. nov., sp. Nov., isolate from tissue of brittle star Ophioplocus japonicus.</title>
        <authorList>
            <person name="Kawano K."/>
            <person name="Sawayama S."/>
            <person name="Nakagawa S."/>
        </authorList>
    </citation>
    <scope>NUCLEOTIDE SEQUENCE [LARGE SCALE GENOMIC DNA]</scope>
    <source>
        <strain evidence="17 18">NKW23</strain>
    </source>
</reference>
<dbReference type="PANTHER" id="PTHR43295">
    <property type="entry name" value="ARGININE DECARBOXYLASE"/>
    <property type="match status" value="1"/>
</dbReference>
<evidence type="ECO:0000313" key="17">
    <source>
        <dbReference type="EMBL" id="GMG81942.1"/>
    </source>
</evidence>
<evidence type="ECO:0000256" key="5">
    <source>
        <dbReference type="ARBA" id="ARBA00012426"/>
    </source>
</evidence>
<evidence type="ECO:0000256" key="12">
    <source>
        <dbReference type="ARBA" id="ARBA00023239"/>
    </source>
</evidence>
<dbReference type="PANTHER" id="PTHR43295:SF9">
    <property type="entry name" value="BIOSYNTHETIC ARGININE DECARBOXYLASE"/>
    <property type="match status" value="1"/>
</dbReference>
<keyword evidence="10" id="KW-0745">Spermidine biosynthesis</keyword>
<dbReference type="RefSeq" id="WP_285670683.1">
    <property type="nucleotide sequence ID" value="NZ_BSYI01000007.1"/>
</dbReference>
<evidence type="ECO:0000256" key="7">
    <source>
        <dbReference type="ARBA" id="ARBA00022793"/>
    </source>
</evidence>
<keyword evidence="7" id="KW-0210">Decarboxylase</keyword>
<comment type="cofactor">
    <cofactor evidence="1">
        <name>pyridoxal 5'-phosphate</name>
        <dbReference type="ChEBI" id="CHEBI:597326"/>
    </cofactor>
</comment>
<dbReference type="InterPro" id="IPR002985">
    <property type="entry name" value="Arg_decrbxlase"/>
</dbReference>
<dbReference type="Pfam" id="PF17944">
    <property type="entry name" value="Arg_decarbox_C"/>
    <property type="match status" value="1"/>
</dbReference>
<evidence type="ECO:0000259" key="16">
    <source>
        <dbReference type="Pfam" id="PF17944"/>
    </source>
</evidence>
<dbReference type="CDD" id="cd06830">
    <property type="entry name" value="PLPDE_III_ADC"/>
    <property type="match status" value="1"/>
</dbReference>
<keyword evidence="18" id="KW-1185">Reference proteome</keyword>
<evidence type="ECO:0000256" key="1">
    <source>
        <dbReference type="ARBA" id="ARBA00001933"/>
    </source>
</evidence>
<dbReference type="EC" id="4.1.1.19" evidence="5 13"/>
<protein>
    <recommendedName>
        <fullName evidence="5 13">Arginine decarboxylase</fullName>
        <ecNumber evidence="5 13">4.1.1.19</ecNumber>
    </recommendedName>
</protein>
<dbReference type="PRINTS" id="PR01180">
    <property type="entry name" value="ARGDCRBXLASE"/>
</dbReference>
<keyword evidence="12" id="KW-0456">Lyase</keyword>